<sequence length="121" mass="13799">MLVRPSGLRSIIRPCRMLLEGLRMLGILLLVQRVACVSPTIVTQTWEKATEEAFISELLQLAEINLIRGLVMTKEVYSILEGFNGKLSKEETKSKKLSKDLKAMSLEKAQMESDKRFFQVR</sequence>
<name>A0ABD1VZ07_9LAMI</name>
<keyword evidence="1" id="KW-0732">Signal</keyword>
<protein>
    <submittedName>
        <fullName evidence="2">Uncharacterized protein</fullName>
    </submittedName>
</protein>
<keyword evidence="3" id="KW-1185">Reference proteome</keyword>
<dbReference type="Proteomes" id="UP001604336">
    <property type="component" value="Unassembled WGS sequence"/>
</dbReference>
<accession>A0ABD1VZ07</accession>
<evidence type="ECO:0000313" key="2">
    <source>
        <dbReference type="EMBL" id="KAL2542655.1"/>
    </source>
</evidence>
<evidence type="ECO:0000256" key="1">
    <source>
        <dbReference type="SAM" id="SignalP"/>
    </source>
</evidence>
<feature type="signal peptide" evidence="1">
    <location>
        <begin position="1"/>
        <end position="36"/>
    </location>
</feature>
<dbReference type="AlphaFoldDB" id="A0ABD1VZ07"/>
<reference evidence="3" key="1">
    <citation type="submission" date="2024-07" db="EMBL/GenBank/DDBJ databases">
        <title>Two chromosome-level genome assemblies of Korean endemic species Abeliophyllum distichum and Forsythia ovata (Oleaceae).</title>
        <authorList>
            <person name="Jang H."/>
        </authorList>
    </citation>
    <scope>NUCLEOTIDE SEQUENCE [LARGE SCALE GENOMIC DNA]</scope>
</reference>
<organism evidence="2 3">
    <name type="scientific">Abeliophyllum distichum</name>
    <dbReference type="NCBI Taxonomy" id="126358"/>
    <lineage>
        <taxon>Eukaryota</taxon>
        <taxon>Viridiplantae</taxon>
        <taxon>Streptophyta</taxon>
        <taxon>Embryophyta</taxon>
        <taxon>Tracheophyta</taxon>
        <taxon>Spermatophyta</taxon>
        <taxon>Magnoliopsida</taxon>
        <taxon>eudicotyledons</taxon>
        <taxon>Gunneridae</taxon>
        <taxon>Pentapetalae</taxon>
        <taxon>asterids</taxon>
        <taxon>lamiids</taxon>
        <taxon>Lamiales</taxon>
        <taxon>Oleaceae</taxon>
        <taxon>Forsythieae</taxon>
        <taxon>Abeliophyllum</taxon>
    </lineage>
</organism>
<comment type="caution">
    <text evidence="2">The sequence shown here is derived from an EMBL/GenBank/DDBJ whole genome shotgun (WGS) entry which is preliminary data.</text>
</comment>
<dbReference type="EMBL" id="JBFOLK010000001">
    <property type="protein sequence ID" value="KAL2542655.1"/>
    <property type="molecule type" value="Genomic_DNA"/>
</dbReference>
<evidence type="ECO:0000313" key="3">
    <source>
        <dbReference type="Proteomes" id="UP001604336"/>
    </source>
</evidence>
<proteinExistence type="predicted"/>
<feature type="chain" id="PRO_5044833239" evidence="1">
    <location>
        <begin position="37"/>
        <end position="121"/>
    </location>
</feature>
<gene>
    <name evidence="2" type="ORF">Adt_03633</name>
</gene>